<accession>A0A367R9T8</accession>
<proteinExistence type="predicted"/>
<dbReference type="SUPFAM" id="SSF52540">
    <property type="entry name" value="P-loop containing nucleoside triphosphate hydrolases"/>
    <property type="match status" value="1"/>
</dbReference>
<evidence type="ECO:0000313" key="1">
    <source>
        <dbReference type="EMBL" id="RCJ32463.1"/>
    </source>
</evidence>
<dbReference type="Proteomes" id="UP000252107">
    <property type="component" value="Unassembled WGS sequence"/>
</dbReference>
<comment type="caution">
    <text evidence="1">The sequence shown here is derived from an EMBL/GenBank/DDBJ whole genome shotgun (WGS) entry which is preliminary data.</text>
</comment>
<dbReference type="InterPro" id="IPR027417">
    <property type="entry name" value="P-loop_NTPase"/>
</dbReference>
<evidence type="ECO:0008006" key="3">
    <source>
        <dbReference type="Google" id="ProtNLM"/>
    </source>
</evidence>
<reference evidence="1" key="1">
    <citation type="submission" date="2016-04" db="EMBL/GenBank/DDBJ databases">
        <authorList>
            <person name="Tabuchi Yagui T.R."/>
        </authorList>
    </citation>
    <scope>NUCLEOTIDE SEQUENCE [LARGE SCALE GENOMIC DNA]</scope>
    <source>
        <strain evidence="1">NIES-26</strain>
    </source>
</reference>
<dbReference type="EMBL" id="LXQD01000205">
    <property type="protein sequence ID" value="RCJ32463.1"/>
    <property type="molecule type" value="Genomic_DNA"/>
</dbReference>
<protein>
    <recommendedName>
        <fullName evidence="3">Serine/threonine protein kinase</fullName>
    </recommendedName>
</protein>
<keyword evidence="2" id="KW-1185">Reference proteome</keyword>
<name>A0A367R9T8_9NOSO</name>
<organism evidence="1 2">
    <name type="scientific">Nostoc minutum NIES-26</name>
    <dbReference type="NCBI Taxonomy" id="1844469"/>
    <lineage>
        <taxon>Bacteria</taxon>
        <taxon>Bacillati</taxon>
        <taxon>Cyanobacteriota</taxon>
        <taxon>Cyanophyceae</taxon>
        <taxon>Nostocales</taxon>
        <taxon>Nostocaceae</taxon>
        <taxon>Nostoc</taxon>
    </lineage>
</organism>
<dbReference type="Pfam" id="PF14516">
    <property type="entry name" value="AAA_35"/>
    <property type="match status" value="1"/>
</dbReference>
<evidence type="ECO:0000313" key="2">
    <source>
        <dbReference type="Proteomes" id="UP000252107"/>
    </source>
</evidence>
<dbReference type="AlphaFoldDB" id="A0A367R9T8"/>
<gene>
    <name evidence="1" type="ORF">A6770_18805</name>
</gene>
<sequence>MKQSKTRRKRGVLLTSVGLKRLQTAIRAVEIVQNNGARFTLHELSDRVQVCTKTLSRLWSLNASVDQRTLKLCFNTFDLELSTEDYIIERDPDFDESIEALLPSLDKKQIYSLLSITEGSFTKEQHENLEYCCSYPDGPVSLDSPLYIERPPLEKLVYQEITQPGCVIRIHAPREMGKSSLVLRLLAFAQQQEYHTIKLDCDQMDTSCLSNLDQFFRCFCWRVATELGIDPQLDTYWDKEIGSKLSCSFYLKNYLLRQINCPIVLVLERVGRFFEYPHIAQEFFPLLRSWHEEARQDTNWQKLRLVVVYSTEVYVSLDINRSPFNIGLPVRLSEFTQQQVEELANRHGLKWNSGKEARQLMSLVGGHPALIRIGLYHLTCQSMTLEKLVKEAMTNGGIYRSHLWRHWEKLQENPSLARVYAELVTAKQSISLNPMDTSKLDSLGLIRFEGDRILPRCELYRAYFVKQLSNIM</sequence>